<sequence length="584" mass="65655">MAFQLPRLSQSTSSYLQPFLTQVVNLVQEYDRLHAENQQLKANTKDASFEVQQDIDFDDEILQERCNLEDVVPMQCVSVVPQDPQVGEHFGDEECKVHFESPLRTLSGIPEVSYEGTGQADMGKKGPVMGQAVFQNSSDMKQAVRAELMKDGGYDVKMYYKQSGLFQKIARHPWFENITMFIIGIYAMWMAVDTDLNRAEVILQADAVFFVAEQIFCLYFFVELVIRFLAFKAKRNCLRDAWFVFDFLLVITMVLETWVMTAVLLVTGAGTSSGLLSNASILRLARLMRLSRLFRMARLLRMVPELLILVKAIAAAMRSVGFTLLLLVIVLYVFGIGFTQLLRGSLVGSDTFPGVFLSMQSLFLHGTLLDSISDLVADFITQEQYLALALLYAFLILSAITIANMLIGVICEVITAVAAAEKEAIQITWVKETLNRVMGCTDENFDGKLQKSEFFMIAQDKDAVRALKELGVDVFTLIDFADMIFEEPGEDAGESGEAELSFADFMEVILQFRGTNMATVKDMVDLRKWFTLQYRQMLKSDLEEILVGKVDADASRTAKKGLRTSLWTHRWSPSTEVPGASVNL</sequence>
<dbReference type="AlphaFoldDB" id="A0AA36ML22"/>
<keyword evidence="3 5" id="KW-1133">Transmembrane helix</keyword>
<comment type="subcellular location">
    <subcellularLocation>
        <location evidence="1">Membrane</location>
        <topology evidence="1">Multi-pass membrane protein</topology>
    </subcellularLocation>
</comment>
<keyword evidence="2 5" id="KW-0812">Transmembrane</keyword>
<dbReference type="InterPro" id="IPR005821">
    <property type="entry name" value="Ion_trans_dom"/>
</dbReference>
<proteinExistence type="predicted"/>
<keyword evidence="8" id="KW-1185">Reference proteome</keyword>
<dbReference type="Gene3D" id="1.10.287.70">
    <property type="match status" value="1"/>
</dbReference>
<accession>A0AA36ML22</accession>
<dbReference type="Gene3D" id="1.20.120.350">
    <property type="entry name" value="Voltage-gated potassium channels. Chain C"/>
    <property type="match status" value="1"/>
</dbReference>
<dbReference type="PANTHER" id="PTHR10037:SF62">
    <property type="entry name" value="SODIUM CHANNEL PROTEIN 60E"/>
    <property type="match status" value="1"/>
</dbReference>
<dbReference type="SUPFAM" id="SSF81324">
    <property type="entry name" value="Voltage-gated potassium channels"/>
    <property type="match status" value="1"/>
</dbReference>
<dbReference type="PANTHER" id="PTHR10037">
    <property type="entry name" value="VOLTAGE-GATED CATION CHANNEL CALCIUM AND SODIUM"/>
    <property type="match status" value="1"/>
</dbReference>
<comment type="caution">
    <text evidence="7">The sequence shown here is derived from an EMBL/GenBank/DDBJ whole genome shotgun (WGS) entry which is preliminary data.</text>
</comment>
<dbReference type="EMBL" id="CAUJNA010000394">
    <property type="protein sequence ID" value="CAJ1376439.1"/>
    <property type="molecule type" value="Genomic_DNA"/>
</dbReference>
<dbReference type="GO" id="GO:0001518">
    <property type="term" value="C:voltage-gated sodium channel complex"/>
    <property type="evidence" value="ECO:0007669"/>
    <property type="project" value="TreeGrafter"/>
</dbReference>
<evidence type="ECO:0000313" key="7">
    <source>
        <dbReference type="EMBL" id="CAJ1376439.1"/>
    </source>
</evidence>
<reference evidence="7" key="1">
    <citation type="submission" date="2023-08" db="EMBL/GenBank/DDBJ databases">
        <authorList>
            <person name="Chen Y."/>
            <person name="Shah S."/>
            <person name="Dougan E. K."/>
            <person name="Thang M."/>
            <person name="Chan C."/>
        </authorList>
    </citation>
    <scope>NUCLEOTIDE SEQUENCE</scope>
</reference>
<evidence type="ECO:0000313" key="8">
    <source>
        <dbReference type="Proteomes" id="UP001178507"/>
    </source>
</evidence>
<evidence type="ECO:0000256" key="2">
    <source>
        <dbReference type="ARBA" id="ARBA00022692"/>
    </source>
</evidence>
<organism evidence="7 8">
    <name type="scientific">Effrenium voratum</name>
    <dbReference type="NCBI Taxonomy" id="2562239"/>
    <lineage>
        <taxon>Eukaryota</taxon>
        <taxon>Sar</taxon>
        <taxon>Alveolata</taxon>
        <taxon>Dinophyceae</taxon>
        <taxon>Suessiales</taxon>
        <taxon>Symbiodiniaceae</taxon>
        <taxon>Effrenium</taxon>
    </lineage>
</organism>
<dbReference type="InterPro" id="IPR027359">
    <property type="entry name" value="Volt_channel_dom_sf"/>
</dbReference>
<feature type="domain" description="Ion transport" evidence="6">
    <location>
        <begin position="172"/>
        <end position="415"/>
    </location>
</feature>
<feature type="transmembrane region" description="Helical" evidence="5">
    <location>
        <begin position="207"/>
        <end position="229"/>
    </location>
</feature>
<evidence type="ECO:0000256" key="1">
    <source>
        <dbReference type="ARBA" id="ARBA00004141"/>
    </source>
</evidence>
<feature type="transmembrane region" description="Helical" evidence="5">
    <location>
        <begin position="174"/>
        <end position="192"/>
    </location>
</feature>
<evidence type="ECO:0000256" key="4">
    <source>
        <dbReference type="ARBA" id="ARBA00023136"/>
    </source>
</evidence>
<evidence type="ECO:0000259" key="6">
    <source>
        <dbReference type="Pfam" id="PF00520"/>
    </source>
</evidence>
<feature type="transmembrane region" description="Helical" evidence="5">
    <location>
        <begin position="241"/>
        <end position="259"/>
    </location>
</feature>
<evidence type="ECO:0000256" key="3">
    <source>
        <dbReference type="ARBA" id="ARBA00022989"/>
    </source>
</evidence>
<dbReference type="InterPro" id="IPR043203">
    <property type="entry name" value="VGCC_Ca_Na"/>
</dbReference>
<keyword evidence="4 5" id="KW-0472">Membrane</keyword>
<dbReference type="Proteomes" id="UP001178507">
    <property type="component" value="Unassembled WGS sequence"/>
</dbReference>
<evidence type="ECO:0000256" key="5">
    <source>
        <dbReference type="SAM" id="Phobius"/>
    </source>
</evidence>
<dbReference type="Pfam" id="PF00520">
    <property type="entry name" value="Ion_trans"/>
    <property type="match status" value="1"/>
</dbReference>
<feature type="transmembrane region" description="Helical" evidence="5">
    <location>
        <begin position="385"/>
        <end position="407"/>
    </location>
</feature>
<protein>
    <recommendedName>
        <fullName evidence="6">Ion transport domain-containing protein</fullName>
    </recommendedName>
</protein>
<dbReference type="GO" id="GO:0005248">
    <property type="term" value="F:voltage-gated sodium channel activity"/>
    <property type="evidence" value="ECO:0007669"/>
    <property type="project" value="TreeGrafter"/>
</dbReference>
<feature type="transmembrane region" description="Helical" evidence="5">
    <location>
        <begin position="306"/>
        <end position="334"/>
    </location>
</feature>
<name>A0AA36ML22_9DINO</name>
<gene>
    <name evidence="7" type="ORF">EVOR1521_LOCUS5510</name>
</gene>
<feature type="transmembrane region" description="Helical" evidence="5">
    <location>
        <begin position="265"/>
        <end position="285"/>
    </location>
</feature>